<dbReference type="AlphaFoldDB" id="A0A0L0UVA8"/>
<sequence length="135" mass="14853">MTWLCVFLFSGSSGASFCCLRLRYLSRLSLPLLVPPCSSFALVPAKNTEQIITCMHSKSFPSPSSSSLRSSVSNATPDNHITDRWNRLLVAKDKQLLNGNPRHLEVDRLQIGCPIDTDVQARMTSRTAPTGTQST</sequence>
<protein>
    <recommendedName>
        <fullName evidence="4">Secreted protein</fullName>
    </recommendedName>
</protein>
<keyword evidence="1" id="KW-0732">Signal</keyword>
<evidence type="ECO:0008006" key="4">
    <source>
        <dbReference type="Google" id="ProtNLM"/>
    </source>
</evidence>
<feature type="chain" id="PRO_5012158558" description="Secreted protein" evidence="1">
    <location>
        <begin position="16"/>
        <end position="135"/>
    </location>
</feature>
<comment type="caution">
    <text evidence="2">The sequence shown here is derived from an EMBL/GenBank/DDBJ whole genome shotgun (WGS) entry which is preliminary data.</text>
</comment>
<feature type="signal peptide" evidence="1">
    <location>
        <begin position="1"/>
        <end position="15"/>
    </location>
</feature>
<evidence type="ECO:0000313" key="3">
    <source>
        <dbReference type="Proteomes" id="UP000054564"/>
    </source>
</evidence>
<proteinExistence type="predicted"/>
<evidence type="ECO:0000313" key="2">
    <source>
        <dbReference type="EMBL" id="KNE90958.1"/>
    </source>
</evidence>
<organism evidence="2 3">
    <name type="scientific">Puccinia striiformis f. sp. tritici PST-78</name>
    <dbReference type="NCBI Taxonomy" id="1165861"/>
    <lineage>
        <taxon>Eukaryota</taxon>
        <taxon>Fungi</taxon>
        <taxon>Dikarya</taxon>
        <taxon>Basidiomycota</taxon>
        <taxon>Pucciniomycotina</taxon>
        <taxon>Pucciniomycetes</taxon>
        <taxon>Pucciniales</taxon>
        <taxon>Pucciniaceae</taxon>
        <taxon>Puccinia</taxon>
    </lineage>
</organism>
<dbReference type="EMBL" id="AJIL01000227">
    <property type="protein sequence ID" value="KNE90958.1"/>
    <property type="molecule type" value="Genomic_DNA"/>
</dbReference>
<dbReference type="Proteomes" id="UP000054564">
    <property type="component" value="Unassembled WGS sequence"/>
</dbReference>
<keyword evidence="3" id="KW-1185">Reference proteome</keyword>
<evidence type="ECO:0000256" key="1">
    <source>
        <dbReference type="SAM" id="SignalP"/>
    </source>
</evidence>
<reference evidence="3" key="1">
    <citation type="submission" date="2014-03" db="EMBL/GenBank/DDBJ databases">
        <title>The Genome Sequence of Puccinia striiformis f. sp. tritici PST-78.</title>
        <authorList>
            <consortium name="The Broad Institute Genome Sequencing Platform"/>
            <person name="Cuomo C."/>
            <person name="Hulbert S."/>
            <person name="Chen X."/>
            <person name="Walker B."/>
            <person name="Young S.K."/>
            <person name="Zeng Q."/>
            <person name="Gargeya S."/>
            <person name="Fitzgerald M."/>
            <person name="Haas B."/>
            <person name="Abouelleil A."/>
            <person name="Alvarado L."/>
            <person name="Arachchi H.M."/>
            <person name="Berlin A.M."/>
            <person name="Chapman S.B."/>
            <person name="Goldberg J."/>
            <person name="Griggs A."/>
            <person name="Gujja S."/>
            <person name="Hansen M."/>
            <person name="Howarth C."/>
            <person name="Imamovic A."/>
            <person name="Larimer J."/>
            <person name="McCowan C."/>
            <person name="Montmayeur A."/>
            <person name="Murphy C."/>
            <person name="Neiman D."/>
            <person name="Pearson M."/>
            <person name="Priest M."/>
            <person name="Roberts A."/>
            <person name="Saif S."/>
            <person name="Shea T."/>
            <person name="Sisk P."/>
            <person name="Sykes S."/>
            <person name="Wortman J."/>
            <person name="Nusbaum C."/>
            <person name="Birren B."/>
        </authorList>
    </citation>
    <scope>NUCLEOTIDE SEQUENCE [LARGE SCALE GENOMIC DNA]</scope>
    <source>
        <strain evidence="3">race PST-78</strain>
    </source>
</reference>
<name>A0A0L0UVA8_9BASI</name>
<accession>A0A0L0UVA8</accession>
<gene>
    <name evidence="2" type="ORF">PSTG_15599</name>
</gene>